<proteinExistence type="predicted"/>
<evidence type="ECO:0000313" key="2">
    <source>
        <dbReference type="Proteomes" id="UP000308730"/>
    </source>
</evidence>
<dbReference type="EMBL" id="SGPM01000243">
    <property type="protein sequence ID" value="THH27545.1"/>
    <property type="molecule type" value="Genomic_DNA"/>
</dbReference>
<dbReference type="Proteomes" id="UP000308730">
    <property type="component" value="Unassembled WGS sequence"/>
</dbReference>
<dbReference type="AlphaFoldDB" id="A0A4S4MP99"/>
<organism evidence="1 2">
    <name type="scientific">Antrodiella citrinella</name>
    <dbReference type="NCBI Taxonomy" id="2447956"/>
    <lineage>
        <taxon>Eukaryota</taxon>
        <taxon>Fungi</taxon>
        <taxon>Dikarya</taxon>
        <taxon>Basidiomycota</taxon>
        <taxon>Agaricomycotina</taxon>
        <taxon>Agaricomycetes</taxon>
        <taxon>Polyporales</taxon>
        <taxon>Steccherinaceae</taxon>
        <taxon>Antrodiella</taxon>
    </lineage>
</organism>
<accession>A0A4S4MP99</accession>
<sequence>MHAVRDSLEPPSPLRYQMTVLSHLSSILSRGKIFDLHDQVVAVIASDLGVDSNLTIITDSPRIVISRNSQPTAVEMQTFSVSGVDVHNLEATFAEPLPYASYVENVLQKILATAQLGKMSGHDVRQHSLDRFVALQCLSKIQGKCNQLWSRYFAPNAKVNLNLWTPEDGPDQITFTPLPQSALLRMLQSHDSVELDQNTPGLYHVRRPGFTIFRDLLKRAFEIILISCALNAAAEH</sequence>
<comment type="caution">
    <text evidence="1">The sequence shown here is derived from an EMBL/GenBank/DDBJ whole genome shotgun (WGS) entry which is preliminary data.</text>
</comment>
<gene>
    <name evidence="1" type="ORF">EUX98_g6644</name>
</gene>
<reference evidence="1 2" key="1">
    <citation type="submission" date="2019-02" db="EMBL/GenBank/DDBJ databases">
        <title>Genome sequencing of the rare red list fungi Antrodiella citrinella (Flaviporus citrinellus).</title>
        <authorList>
            <person name="Buettner E."/>
            <person name="Kellner H."/>
        </authorList>
    </citation>
    <scope>NUCLEOTIDE SEQUENCE [LARGE SCALE GENOMIC DNA]</scope>
    <source>
        <strain evidence="1 2">DSM 108506</strain>
    </source>
</reference>
<evidence type="ECO:0000313" key="1">
    <source>
        <dbReference type="EMBL" id="THH27545.1"/>
    </source>
</evidence>
<name>A0A4S4MP99_9APHY</name>
<keyword evidence="2" id="KW-1185">Reference proteome</keyword>
<protein>
    <submittedName>
        <fullName evidence="1">Uncharacterized protein</fullName>
    </submittedName>
</protein>